<dbReference type="PROSITE" id="PS00375">
    <property type="entry name" value="UDPGT"/>
    <property type="match status" value="1"/>
</dbReference>
<keyword evidence="2" id="KW-0328">Glycosyltransferase</keyword>
<organism evidence="4 5">
    <name type="scientific">Calothrix parasitica NIES-267</name>
    <dbReference type="NCBI Taxonomy" id="1973488"/>
    <lineage>
        <taxon>Bacteria</taxon>
        <taxon>Bacillati</taxon>
        <taxon>Cyanobacteriota</taxon>
        <taxon>Cyanophyceae</taxon>
        <taxon>Nostocales</taxon>
        <taxon>Calotrichaceae</taxon>
        <taxon>Calothrix</taxon>
    </lineage>
</organism>
<dbReference type="FunFam" id="3.40.50.2000:FF:000072">
    <property type="entry name" value="Glycosyl transferase"/>
    <property type="match status" value="1"/>
</dbReference>
<comment type="similarity">
    <text evidence="2">Belongs to the UDP-glycosyltransferase family.</text>
</comment>
<dbReference type="InterPro" id="IPR035595">
    <property type="entry name" value="UDP_glycos_trans_CS"/>
</dbReference>
<dbReference type="AlphaFoldDB" id="A0A1Z4LR26"/>
<dbReference type="CDD" id="cd03784">
    <property type="entry name" value="GT1_Gtf-like"/>
    <property type="match status" value="1"/>
</dbReference>
<protein>
    <submittedName>
        <fullName evidence="4">Glycosyltransferase, MGT family protein</fullName>
    </submittedName>
</protein>
<dbReference type="GO" id="GO:0005975">
    <property type="term" value="P:carbohydrate metabolic process"/>
    <property type="evidence" value="ECO:0007669"/>
    <property type="project" value="InterPro"/>
</dbReference>
<dbReference type="InterPro" id="IPR004276">
    <property type="entry name" value="GlycoTrans_28_N"/>
</dbReference>
<dbReference type="Pfam" id="PF00201">
    <property type="entry name" value="UDPGT"/>
    <property type="match status" value="1"/>
</dbReference>
<evidence type="ECO:0000259" key="3">
    <source>
        <dbReference type="Pfam" id="PF03033"/>
    </source>
</evidence>
<sequence length="429" mass="47355">MTHYGILCPPAIGHLNPICALGNELKRRGHRVTLFQVPEMENKLNTAGLEFYPVGAADFEPGEVAKFYKELGEKSGISGLKVIIEFFNKEIEMHFRELPEVLKQAGVEALVVDQTTYAGGTVADFLGLPYVTVCNALLINREEGVPPYFTSWTYNPAWWARLRNSLGISLLNRLGNPIWEAVQNQRRQWNLEPYVDRNNLGSNLAQICQLPPGYDFPREKLAKWFHYVGPLQDPSRNEPISFSIPFPFEKLTGQPLIYAALGTLQNRKPEIFECIAQACVDVEAQLVISLGIPDSKDYDIKLPGSPIVVPFAPQQQLIDKAALVVTHAGMNTTLGALSSGVPMVAIPITSEQPGIASRTAWSGAGEAIALKKLTVAKLREAIKRVLTEDSYKQNALRLQTAIRNSGGVQRAADIIEEAVSTKEPVLVNR</sequence>
<dbReference type="Proteomes" id="UP000218418">
    <property type="component" value="Chromosome"/>
</dbReference>
<name>A0A1Z4LR26_9CYAN</name>
<feature type="domain" description="Glycosyltransferase family 28 N-terminal" evidence="3">
    <location>
        <begin position="13"/>
        <end position="75"/>
    </location>
</feature>
<dbReference type="GO" id="GO:0008194">
    <property type="term" value="F:UDP-glycosyltransferase activity"/>
    <property type="evidence" value="ECO:0007669"/>
    <property type="project" value="InterPro"/>
</dbReference>
<proteinExistence type="inferred from homology"/>
<dbReference type="PANTHER" id="PTHR48050:SF13">
    <property type="entry name" value="STEROL 3-BETA-GLUCOSYLTRANSFERASE UGT80A2"/>
    <property type="match status" value="1"/>
</dbReference>
<reference evidence="4 5" key="1">
    <citation type="submission" date="2017-06" db="EMBL/GenBank/DDBJ databases">
        <title>Genome sequencing of cyanobaciteial culture collection at National Institute for Environmental Studies (NIES).</title>
        <authorList>
            <person name="Hirose Y."/>
            <person name="Shimura Y."/>
            <person name="Fujisawa T."/>
            <person name="Nakamura Y."/>
            <person name="Kawachi M."/>
        </authorList>
    </citation>
    <scope>NUCLEOTIDE SEQUENCE [LARGE SCALE GENOMIC DNA]</scope>
    <source>
        <strain evidence="4 5">NIES-267</strain>
    </source>
</reference>
<evidence type="ECO:0000256" key="2">
    <source>
        <dbReference type="RuleBase" id="RU003718"/>
    </source>
</evidence>
<keyword evidence="5" id="KW-1185">Reference proteome</keyword>
<dbReference type="PANTHER" id="PTHR48050">
    <property type="entry name" value="STEROL 3-BETA-GLUCOSYLTRANSFERASE"/>
    <property type="match status" value="1"/>
</dbReference>
<evidence type="ECO:0000313" key="4">
    <source>
        <dbReference type="EMBL" id="BAY83657.1"/>
    </source>
</evidence>
<keyword evidence="1 2" id="KW-0808">Transferase</keyword>
<dbReference type="InterPro" id="IPR002213">
    <property type="entry name" value="UDP_glucos_trans"/>
</dbReference>
<accession>A0A1Z4LR26</accession>
<dbReference type="InterPro" id="IPR050426">
    <property type="entry name" value="Glycosyltransferase_28"/>
</dbReference>
<evidence type="ECO:0000256" key="1">
    <source>
        <dbReference type="ARBA" id="ARBA00022679"/>
    </source>
</evidence>
<dbReference type="SUPFAM" id="SSF53756">
    <property type="entry name" value="UDP-Glycosyltransferase/glycogen phosphorylase"/>
    <property type="match status" value="1"/>
</dbReference>
<dbReference type="GO" id="GO:0016758">
    <property type="term" value="F:hexosyltransferase activity"/>
    <property type="evidence" value="ECO:0007669"/>
    <property type="project" value="InterPro"/>
</dbReference>
<dbReference type="GO" id="GO:0033072">
    <property type="term" value="P:vancomycin biosynthetic process"/>
    <property type="evidence" value="ECO:0007669"/>
    <property type="project" value="UniProtKB-ARBA"/>
</dbReference>
<evidence type="ECO:0000313" key="5">
    <source>
        <dbReference type="Proteomes" id="UP000218418"/>
    </source>
</evidence>
<gene>
    <name evidence="4" type="ORF">NIES267_31480</name>
</gene>
<dbReference type="Pfam" id="PF03033">
    <property type="entry name" value="Glyco_transf_28"/>
    <property type="match status" value="1"/>
</dbReference>
<dbReference type="OrthoDB" id="9805366at2"/>
<dbReference type="EMBL" id="AP018227">
    <property type="protein sequence ID" value="BAY83657.1"/>
    <property type="molecule type" value="Genomic_DNA"/>
</dbReference>
<dbReference type="Gene3D" id="3.40.50.2000">
    <property type="entry name" value="Glycogen Phosphorylase B"/>
    <property type="match status" value="2"/>
</dbReference>